<proteinExistence type="predicted"/>
<feature type="transmembrane region" description="Helical" evidence="2">
    <location>
        <begin position="310"/>
        <end position="333"/>
    </location>
</feature>
<evidence type="ECO:0000313" key="4">
    <source>
        <dbReference type="Proteomes" id="UP000664132"/>
    </source>
</evidence>
<feature type="transmembrane region" description="Helical" evidence="2">
    <location>
        <begin position="286"/>
        <end position="304"/>
    </location>
</feature>
<keyword evidence="2" id="KW-0472">Membrane</keyword>
<accession>A0A8H7WKK4</accession>
<evidence type="ECO:0000256" key="2">
    <source>
        <dbReference type="SAM" id="Phobius"/>
    </source>
</evidence>
<keyword evidence="4" id="KW-1185">Reference proteome</keyword>
<feature type="transmembrane region" description="Helical" evidence="2">
    <location>
        <begin position="185"/>
        <end position="205"/>
    </location>
</feature>
<name>A0A8H7WKK4_9HELO</name>
<gene>
    <name evidence="3" type="ORF">IFR04_000575</name>
</gene>
<keyword evidence="2" id="KW-0812">Transmembrane</keyword>
<protein>
    <submittedName>
        <fullName evidence="3">Uncharacterized protein</fullName>
    </submittedName>
</protein>
<dbReference type="AlphaFoldDB" id="A0A8H7WKK4"/>
<feature type="transmembrane region" description="Helical" evidence="2">
    <location>
        <begin position="211"/>
        <end position="231"/>
    </location>
</feature>
<dbReference type="Proteomes" id="UP000664132">
    <property type="component" value="Unassembled WGS sequence"/>
</dbReference>
<comment type="caution">
    <text evidence="3">The sequence shown here is derived from an EMBL/GenBank/DDBJ whole genome shotgun (WGS) entry which is preliminary data.</text>
</comment>
<feature type="region of interest" description="Disordered" evidence="1">
    <location>
        <begin position="431"/>
        <end position="464"/>
    </location>
</feature>
<sequence length="464" mass="51323">MSNWFPSGTKGENGWRLDIVSLLAVVGESSIEEHSQALTASWTCILPRIIPAPQVLLKPSRPTRMPFLNAAVVGVHNGTLVPTLNYFPNIMHPIEDLPAFCFKVLQITHRGERAPTIPLHPGQDKANNKSKSDLSPTPLSIEMGMIENGPTIPPEHPTIRRTLTRMVTQQDKEKPRVPPQKFSPLNILSVGSFLVTIGLIIGAIFLKDGTAILAVCVISMASSIVGYASWWQPVLMKRSFKSKVPAGDVVIRTREGAFLLVRCNEDVARELYTGTEECQYYVGTQMYRILVGTGTFLLMASVVLMGNCEFAMQAAIGLSYIILNGLFWAASLVPKHLFWDLSNYECHDITPADAQNANLPQDDTLEGRPSFTRTVWYAIRETKKIGWITRGGVAPKTDQWDNWLRTAEENAIAGNRGWNAVEMREAMVGQAETSPHPNKTPGTFGEDLAEQHVPAVDVPLTEKR</sequence>
<evidence type="ECO:0000313" key="3">
    <source>
        <dbReference type="EMBL" id="KAG4426392.1"/>
    </source>
</evidence>
<evidence type="ECO:0000256" key="1">
    <source>
        <dbReference type="SAM" id="MobiDB-lite"/>
    </source>
</evidence>
<dbReference type="EMBL" id="JAFJYH010000003">
    <property type="protein sequence ID" value="KAG4426392.1"/>
    <property type="molecule type" value="Genomic_DNA"/>
</dbReference>
<feature type="region of interest" description="Disordered" evidence="1">
    <location>
        <begin position="114"/>
        <end position="134"/>
    </location>
</feature>
<dbReference type="OrthoDB" id="5412502at2759"/>
<feature type="compositionally biased region" description="Basic and acidic residues" evidence="1">
    <location>
        <begin position="122"/>
        <end position="132"/>
    </location>
</feature>
<feature type="compositionally biased region" description="Polar residues" evidence="1">
    <location>
        <begin position="431"/>
        <end position="441"/>
    </location>
</feature>
<reference evidence="3" key="1">
    <citation type="submission" date="2021-02" db="EMBL/GenBank/DDBJ databases">
        <title>Genome sequence Cadophora malorum strain M34.</title>
        <authorList>
            <person name="Stefanovic E."/>
            <person name="Vu D."/>
            <person name="Scully C."/>
            <person name="Dijksterhuis J."/>
            <person name="Roader J."/>
            <person name="Houbraken J."/>
        </authorList>
    </citation>
    <scope>NUCLEOTIDE SEQUENCE</scope>
    <source>
        <strain evidence="3">M34</strain>
    </source>
</reference>
<keyword evidence="2" id="KW-1133">Transmembrane helix</keyword>
<organism evidence="3 4">
    <name type="scientific">Cadophora malorum</name>
    <dbReference type="NCBI Taxonomy" id="108018"/>
    <lineage>
        <taxon>Eukaryota</taxon>
        <taxon>Fungi</taxon>
        <taxon>Dikarya</taxon>
        <taxon>Ascomycota</taxon>
        <taxon>Pezizomycotina</taxon>
        <taxon>Leotiomycetes</taxon>
        <taxon>Helotiales</taxon>
        <taxon>Ploettnerulaceae</taxon>
        <taxon>Cadophora</taxon>
    </lineage>
</organism>